<keyword evidence="1" id="KW-0175">Coiled coil</keyword>
<reference evidence="4" key="1">
    <citation type="journal article" date="2006" name="PLoS Biol.">
        <title>Macronuclear genome sequence of the ciliate Tetrahymena thermophila, a model eukaryote.</title>
        <authorList>
            <person name="Eisen J.A."/>
            <person name="Coyne R.S."/>
            <person name="Wu M."/>
            <person name="Wu D."/>
            <person name="Thiagarajan M."/>
            <person name="Wortman J.R."/>
            <person name="Badger J.H."/>
            <person name="Ren Q."/>
            <person name="Amedeo P."/>
            <person name="Jones K.M."/>
            <person name="Tallon L.J."/>
            <person name="Delcher A.L."/>
            <person name="Salzberg S.L."/>
            <person name="Silva J.C."/>
            <person name="Haas B.J."/>
            <person name="Majoros W.H."/>
            <person name="Farzad M."/>
            <person name="Carlton J.M."/>
            <person name="Smith R.K. Jr."/>
            <person name="Garg J."/>
            <person name="Pearlman R.E."/>
            <person name="Karrer K.M."/>
            <person name="Sun L."/>
            <person name="Manning G."/>
            <person name="Elde N.C."/>
            <person name="Turkewitz A.P."/>
            <person name="Asai D.J."/>
            <person name="Wilkes D.E."/>
            <person name="Wang Y."/>
            <person name="Cai H."/>
            <person name="Collins K."/>
            <person name="Stewart B.A."/>
            <person name="Lee S.R."/>
            <person name="Wilamowska K."/>
            <person name="Weinberg Z."/>
            <person name="Ruzzo W.L."/>
            <person name="Wloga D."/>
            <person name="Gaertig J."/>
            <person name="Frankel J."/>
            <person name="Tsao C.-C."/>
            <person name="Gorovsky M.A."/>
            <person name="Keeling P.J."/>
            <person name="Waller R.F."/>
            <person name="Patron N.J."/>
            <person name="Cherry J.M."/>
            <person name="Stover N.A."/>
            <person name="Krieger C.J."/>
            <person name="del Toro C."/>
            <person name="Ryder H.F."/>
            <person name="Williamson S.C."/>
            <person name="Barbeau R.A."/>
            <person name="Hamilton E.P."/>
            <person name="Orias E."/>
        </authorList>
    </citation>
    <scope>NUCLEOTIDE SEQUENCE [LARGE SCALE GENOMIC DNA]</scope>
    <source>
        <strain evidence="4">SB210</strain>
    </source>
</reference>
<dbReference type="KEGG" id="tet:TTHERM_00715690"/>
<feature type="region of interest" description="Disordered" evidence="2">
    <location>
        <begin position="164"/>
        <end position="195"/>
    </location>
</feature>
<dbReference type="Proteomes" id="UP000009168">
    <property type="component" value="Unassembled WGS sequence"/>
</dbReference>
<feature type="region of interest" description="Disordered" evidence="2">
    <location>
        <begin position="1314"/>
        <end position="1340"/>
    </location>
</feature>
<name>I7LT39_TETTS</name>
<feature type="compositionally biased region" description="Basic and acidic residues" evidence="2">
    <location>
        <begin position="1057"/>
        <end position="1069"/>
    </location>
</feature>
<feature type="compositionally biased region" description="Low complexity" evidence="2">
    <location>
        <begin position="1479"/>
        <end position="1491"/>
    </location>
</feature>
<feature type="region of interest" description="Disordered" evidence="2">
    <location>
        <begin position="1055"/>
        <end position="1086"/>
    </location>
</feature>
<dbReference type="RefSeq" id="XP_001031928.1">
    <property type="nucleotide sequence ID" value="XM_001031928.2"/>
</dbReference>
<dbReference type="OMA" id="MACIESI"/>
<feature type="compositionally biased region" description="Low complexity" evidence="2">
    <location>
        <begin position="1749"/>
        <end position="1770"/>
    </location>
</feature>
<keyword evidence="4" id="KW-1185">Reference proteome</keyword>
<feature type="region of interest" description="Disordered" evidence="2">
    <location>
        <begin position="1365"/>
        <end position="1390"/>
    </location>
</feature>
<feature type="region of interest" description="Disordered" evidence="2">
    <location>
        <begin position="357"/>
        <end position="379"/>
    </location>
</feature>
<feature type="compositionally biased region" description="Polar residues" evidence="2">
    <location>
        <begin position="1449"/>
        <end position="1458"/>
    </location>
</feature>
<feature type="region of interest" description="Disordered" evidence="2">
    <location>
        <begin position="1449"/>
        <end position="1491"/>
    </location>
</feature>
<feature type="compositionally biased region" description="Low complexity" evidence="2">
    <location>
        <begin position="184"/>
        <end position="195"/>
    </location>
</feature>
<dbReference type="HOGENOM" id="CLU_238713_0_0_1"/>
<dbReference type="InParanoid" id="I7LT39"/>
<feature type="compositionally biased region" description="Low complexity" evidence="2">
    <location>
        <begin position="1314"/>
        <end position="1331"/>
    </location>
</feature>
<feature type="compositionally biased region" description="Basic and acidic residues" evidence="2">
    <location>
        <begin position="1459"/>
        <end position="1477"/>
    </location>
</feature>
<organism evidence="3 4">
    <name type="scientific">Tetrahymena thermophila (strain SB210)</name>
    <dbReference type="NCBI Taxonomy" id="312017"/>
    <lineage>
        <taxon>Eukaryota</taxon>
        <taxon>Sar</taxon>
        <taxon>Alveolata</taxon>
        <taxon>Ciliophora</taxon>
        <taxon>Intramacronucleata</taxon>
        <taxon>Oligohymenophorea</taxon>
        <taxon>Hymenostomatida</taxon>
        <taxon>Tetrahymenina</taxon>
        <taxon>Tetrahymenidae</taxon>
        <taxon>Tetrahymena</taxon>
    </lineage>
</organism>
<evidence type="ECO:0000256" key="1">
    <source>
        <dbReference type="SAM" id="Coils"/>
    </source>
</evidence>
<feature type="coiled-coil region" evidence="1">
    <location>
        <begin position="618"/>
        <end position="873"/>
    </location>
</feature>
<feature type="coiled-coil region" evidence="1">
    <location>
        <begin position="918"/>
        <end position="959"/>
    </location>
</feature>
<dbReference type="GeneID" id="7831840"/>
<feature type="compositionally biased region" description="Polar residues" evidence="2">
    <location>
        <begin position="243"/>
        <end position="253"/>
    </location>
</feature>
<feature type="coiled-coil region" evidence="1">
    <location>
        <begin position="1545"/>
        <end position="1572"/>
    </location>
</feature>
<feature type="region of interest" description="Disordered" evidence="2">
    <location>
        <begin position="230"/>
        <end position="253"/>
    </location>
</feature>
<proteinExistence type="predicted"/>
<protein>
    <submittedName>
        <fullName evidence="3">Uncharacterized protein</fullName>
    </submittedName>
</protein>
<sequence length="1776" mass="205443">MKPQNMSHSISFGMQQQLGSFMKDSSQSNKQCNQSSQFVVKQNQQNDSFQIDSQQLLTFQSRNQNQSDIHKASISKHQRNISQPIQQVNPPLTNEDSSFINQDASMEEQQFENNSLDKTNRSLEQINITNRNVGNISPLLKGENLFQDYMQELKNYKETFEQYSQSKNRVNSSQEDSFTEKSNQISQKQQAIDNQQQNFSSNIQKQTVIQQINRIPKILSVHSKDVVKTQIERPRTLTPPVRSPSQSKTAQKPNLSLLFQQNASPNKNKSFTYGENISCSPILGIAKVSSNQITSANILNNPTHVKAESPKVQKNILQANNSQANIINNQNLNKQDSLNNLSRVVCSINSSSVQKTSSKLKNVNGDQQQTDLDNSQSSSIYQTNKSNLNTSNNNFISNKPINVFNQGENCENNSNLISHSNNGKIINVTSSINSSFSKQQNDYNYQTKIHKNDPKIEQQKSSNLFSTPIKSNINQNQQGGCNYVYNSHSKSSPNQQYLYSTATTNTANQITTKQNNSYNSNNNNQEQNNRLDQYTKHSDCSIGQIEFYKQKIDDLAQQLKEKDQFINEFDNIKSEFFTLKKLLEQKDQDMNEQKNKFNYQMKMFQDLQIECSTLNNINNIQKKQIEDQQEIIVQLRKQINKNQNESISFNLENQNNSHLVEVNNLKQSILNKEEILQTLREKTNQSKVLIDELQEELNKSRQENNLLNNQIKISIQENNELQLMVDDLQAQVAAFQSEKKDQNQKQHINNNLEKVINQQKEDITQLKSQVDEKSKQLSHTLSEIQNLLKENSNLNERYNDATSQLIQKSQMLNQMESNHRREMDQLQQSIKNECTLEIMKEIQNITKPLIDENKLLNEEITREKQKVEMLMKERSQIHMSEMLVKINEHKDSAQKLQSVFDQKISSALDSDEVAKLFIEQLKHENRELRRNCDIWKAKYKKIQREMKEVNEQFDEYTKVMTAMKNLQSKMQDMTNSLYCSQSNPSSTHQSFVQNKEKINSNSILFSASNNNNNNNQSSGNNLMSNLITHVNSSNSNNNINNISNGSQQSSLTYKYQKNKEEQSNQKESHQFAQLRQENHKNQEQEAAHSMIDTLEGYDLFEQQLKEEIIQDINRMQNSFNQSQNRDEQLEYVTHNDKLSLKQVEIKLTSEGTKFDKQQKVNSTSHSPSLQKPTLTIQFEKSQKNNSQQVGKPPQSSNRDQIVLCNQKYLSGQQSNQNSIKKQEPVNYSNYVLKTGQKQSELQDYQENDNYYFQHNEKKQDQQELNEIENNKNKYYICDSEKNSPERSKYQQDSCLYSQEGNATSQQESIIAATNQNTPNNKNNHNYSNQANCSTSTQQLSIEKKNKRIKSLDNRELRLICHSDDEEYQQEQKQQEKQQPKYNQQTSIKKPQIQIYNNDNIFIEEEVDQDVDYSQSSEANQSNLNAERQNANKNLKSLQPPLPQQIKNMHQKANNGRNQRNADEFSFKNPSHTEHEENNDQLSSQQSLNAQQKQNFDQKLNQLNQQSGSDSESQNQRGDSNANKYSCISSLNNMACIESIQLDQDNAEILKQMRELDKKIQKEKSTYEKYLQKCSNFSSDTDNDKSAEIQQNQNYSQLKEVDDPNNKTTKELTAMLTAFDLQFEHLQQEKLRILNNFKSKDSQKTSPLQAQKNYSQDFEENISNNSTDFKIQYKDTQNLIRTPPPAPSASNQKSKYIFNTKQPSSLTNSEKSNDNQNEIDVLRKRYQQTVQSILGNDRGLGQKQKSQAESVSQVNPNQNSQNYNTNQTQVSSHRESQ</sequence>
<feature type="compositionally biased region" description="Polar residues" evidence="2">
    <location>
        <begin position="164"/>
        <end position="183"/>
    </location>
</feature>
<evidence type="ECO:0000313" key="4">
    <source>
        <dbReference type="Proteomes" id="UP000009168"/>
    </source>
</evidence>
<feature type="region of interest" description="Disordered" evidence="2">
    <location>
        <begin position="1729"/>
        <end position="1776"/>
    </location>
</feature>
<gene>
    <name evidence="3" type="ORF">TTHERM_00715690</name>
</gene>
<evidence type="ECO:0000313" key="3">
    <source>
        <dbReference type="EMBL" id="EAR84265.1"/>
    </source>
</evidence>
<accession>I7LT39</accession>
<dbReference type="EMBL" id="GG662447">
    <property type="protein sequence ID" value="EAR84265.1"/>
    <property type="molecule type" value="Genomic_DNA"/>
</dbReference>
<feature type="compositionally biased region" description="Basic and acidic residues" evidence="2">
    <location>
        <begin position="1076"/>
        <end position="1086"/>
    </location>
</feature>
<evidence type="ECO:0000256" key="2">
    <source>
        <dbReference type="SAM" id="MobiDB-lite"/>
    </source>
</evidence>